<feature type="transmembrane region" description="Helical" evidence="10">
    <location>
        <begin position="220"/>
        <end position="242"/>
    </location>
</feature>
<dbReference type="Proteomes" id="UP000266389">
    <property type="component" value="Unassembled WGS sequence"/>
</dbReference>
<dbReference type="EMBL" id="PHFL01000058">
    <property type="protein sequence ID" value="RFM23784.1"/>
    <property type="molecule type" value="Genomic_DNA"/>
</dbReference>
<dbReference type="PANTHER" id="PTHR43057:SF1">
    <property type="entry name" value="ARSENICAL-RESISTANCE PROTEIN 3"/>
    <property type="match status" value="1"/>
</dbReference>
<gene>
    <name evidence="11" type="primary">arsB</name>
    <name evidence="11" type="ORF">D0433_09120</name>
</gene>
<feature type="transmembrane region" description="Helical" evidence="10">
    <location>
        <begin position="87"/>
        <end position="106"/>
    </location>
</feature>
<keyword evidence="5 9" id="KW-0812">Transmembrane</keyword>
<comment type="subcellular location">
    <subcellularLocation>
        <location evidence="1 9">Cell membrane</location>
        <topology evidence="1 9">Multi-pass membrane protein</topology>
    </subcellularLocation>
</comment>
<evidence type="ECO:0000256" key="9">
    <source>
        <dbReference type="PIRNR" id="PIRNR005508"/>
    </source>
</evidence>
<feature type="transmembrane region" description="Helical" evidence="10">
    <location>
        <begin position="290"/>
        <end position="312"/>
    </location>
</feature>
<dbReference type="InterPro" id="IPR002657">
    <property type="entry name" value="BilAc:Na_symport/Acr3"/>
</dbReference>
<dbReference type="AlphaFoldDB" id="A0A395M1J2"/>
<dbReference type="GO" id="GO:0015104">
    <property type="term" value="F:antimonite transmembrane transporter activity"/>
    <property type="evidence" value="ECO:0007669"/>
    <property type="project" value="TreeGrafter"/>
</dbReference>
<keyword evidence="3 9" id="KW-0813">Transport</keyword>
<feature type="transmembrane region" description="Helical" evidence="10">
    <location>
        <begin position="49"/>
        <end position="66"/>
    </location>
</feature>
<reference evidence="11 12" key="1">
    <citation type="journal article" date="2011" name="ISME J.">
        <title>Community ecology of hot spring cyanobacterial mats: predominant populations and their functional potential.</title>
        <authorList>
            <person name="Klatt C.G."/>
            <person name="Wood J.M."/>
            <person name="Rusch D.B."/>
            <person name="Bateson M.M."/>
            <person name="Hamamura N."/>
            <person name="Heidelberg J.F."/>
            <person name="Grossman A.R."/>
            <person name="Bhaya D."/>
            <person name="Cohan F.M."/>
            <person name="Kuhl M."/>
            <person name="Bryant D.A."/>
            <person name="Ward D.M."/>
        </authorList>
    </citation>
    <scope>NUCLEOTIDE SEQUENCE [LARGE SCALE GENOMIC DNA]</scope>
    <source>
        <strain evidence="11">OS</strain>
    </source>
</reference>
<dbReference type="PIRSF" id="PIRSF005508">
    <property type="entry name" value="Acr3"/>
    <property type="match status" value="1"/>
</dbReference>
<comment type="similarity">
    <text evidence="2 9">Belongs to the arsenical resistance-3 (ACR3) (TC 2.A.59) family.</text>
</comment>
<evidence type="ECO:0000313" key="11">
    <source>
        <dbReference type="EMBL" id="RFM23784.1"/>
    </source>
</evidence>
<feature type="transmembrane region" description="Helical" evidence="10">
    <location>
        <begin position="141"/>
        <end position="163"/>
    </location>
</feature>
<dbReference type="GO" id="GO:0005886">
    <property type="term" value="C:plasma membrane"/>
    <property type="evidence" value="ECO:0007669"/>
    <property type="project" value="UniProtKB-SubCell"/>
</dbReference>
<dbReference type="InterPro" id="IPR004706">
    <property type="entry name" value="Arsenical-R_Acr3"/>
</dbReference>
<proteinExistence type="inferred from homology"/>
<sequence>MTESVVKKLSTLDRYLPLWILLAMSSGVLLSHFVPNLDQSLEAIKLDNVSLPIAIGLLVMMYPPLAKVRYGKLGEFLANWKLFQVSLFLNWVLGPILMTALAWLFLPNDHEFRNGLILVGLARCIAMVLVWNSLACGSAEVAAILVALNSLFQIAMYSVYGWFFMTLLPTWFGVQGTVVNITIWAIAKSVLIFLGIPFALGFLSRLFLTQWLGEEWYEQKFLPTISPLALIGLLYTIVLIFAMQGEKLLMQPIAVLKIALPLILYFVLMFSLALWLAYKTKHTYDESAAIAFTASGNNFELAIAVAIGTFGITSGEALAATVGPLIEVPALVALVYLSLWAQKFFQPQPTEAT</sequence>
<dbReference type="GO" id="GO:0046685">
    <property type="term" value="P:response to arsenic-containing substance"/>
    <property type="evidence" value="ECO:0007669"/>
    <property type="project" value="UniProtKB-KW"/>
</dbReference>
<evidence type="ECO:0000256" key="3">
    <source>
        <dbReference type="ARBA" id="ARBA00022448"/>
    </source>
</evidence>
<dbReference type="GO" id="GO:0015297">
    <property type="term" value="F:antiporter activity"/>
    <property type="evidence" value="ECO:0007669"/>
    <property type="project" value="UniProtKB-UniRule"/>
</dbReference>
<keyword evidence="8 9" id="KW-0472">Membrane</keyword>
<evidence type="ECO:0000256" key="5">
    <source>
        <dbReference type="ARBA" id="ARBA00022692"/>
    </source>
</evidence>
<dbReference type="GO" id="GO:0015105">
    <property type="term" value="F:arsenite transmembrane transporter activity"/>
    <property type="evidence" value="ECO:0007669"/>
    <property type="project" value="TreeGrafter"/>
</dbReference>
<feature type="transmembrane region" description="Helical" evidence="10">
    <location>
        <begin position="318"/>
        <end position="339"/>
    </location>
</feature>
<evidence type="ECO:0000256" key="7">
    <source>
        <dbReference type="ARBA" id="ARBA00022989"/>
    </source>
</evidence>
<accession>A0A395M1J2</accession>
<keyword evidence="6" id="KW-0059">Arsenical resistance</keyword>
<organism evidence="11 12">
    <name type="scientific">Candidatus Thermochlorobacter aerophilus</name>
    <dbReference type="NCBI Taxonomy" id="1868324"/>
    <lineage>
        <taxon>Bacteria</taxon>
        <taxon>Pseudomonadati</taxon>
        <taxon>Chlorobiota</taxon>
        <taxon>Chlorobiia</taxon>
        <taxon>Chlorobiales</taxon>
        <taxon>Candidatus Thermochlorobacteriaceae</taxon>
        <taxon>Candidatus Thermochlorobacter</taxon>
    </lineage>
</organism>
<evidence type="ECO:0000256" key="8">
    <source>
        <dbReference type="ARBA" id="ARBA00023136"/>
    </source>
</evidence>
<evidence type="ECO:0000256" key="4">
    <source>
        <dbReference type="ARBA" id="ARBA00022475"/>
    </source>
</evidence>
<feature type="transmembrane region" description="Helical" evidence="10">
    <location>
        <begin position="254"/>
        <end position="278"/>
    </location>
</feature>
<evidence type="ECO:0000256" key="1">
    <source>
        <dbReference type="ARBA" id="ARBA00004651"/>
    </source>
</evidence>
<protein>
    <submittedName>
        <fullName evidence="11">Arsenical-resistance protein</fullName>
    </submittedName>
</protein>
<feature type="transmembrane region" description="Helical" evidence="10">
    <location>
        <begin position="183"/>
        <end position="208"/>
    </location>
</feature>
<keyword evidence="4 9" id="KW-1003">Cell membrane</keyword>
<evidence type="ECO:0000256" key="10">
    <source>
        <dbReference type="SAM" id="Phobius"/>
    </source>
</evidence>
<feature type="transmembrane region" description="Helical" evidence="10">
    <location>
        <begin position="16"/>
        <end position="34"/>
    </location>
</feature>
<dbReference type="Gene3D" id="1.20.1530.20">
    <property type="match status" value="1"/>
</dbReference>
<evidence type="ECO:0000256" key="2">
    <source>
        <dbReference type="ARBA" id="ARBA00010110"/>
    </source>
</evidence>
<dbReference type="InterPro" id="IPR038770">
    <property type="entry name" value="Na+/solute_symporter_sf"/>
</dbReference>
<evidence type="ECO:0000256" key="6">
    <source>
        <dbReference type="ARBA" id="ARBA00022849"/>
    </source>
</evidence>
<dbReference type="FunFam" id="1.20.1530.20:FF:000009">
    <property type="entry name" value="Arsenite transporter, ACR3 family"/>
    <property type="match status" value="1"/>
</dbReference>
<evidence type="ECO:0000313" key="12">
    <source>
        <dbReference type="Proteomes" id="UP000266389"/>
    </source>
</evidence>
<dbReference type="NCBIfam" id="TIGR00832">
    <property type="entry name" value="acr3"/>
    <property type="match status" value="1"/>
</dbReference>
<keyword evidence="7 9" id="KW-1133">Transmembrane helix</keyword>
<feature type="transmembrane region" description="Helical" evidence="10">
    <location>
        <begin position="112"/>
        <end position="134"/>
    </location>
</feature>
<comment type="caution">
    <text evidence="11">The sequence shown here is derived from an EMBL/GenBank/DDBJ whole genome shotgun (WGS) entry which is preliminary data.</text>
</comment>
<dbReference type="PANTHER" id="PTHR43057">
    <property type="entry name" value="ARSENITE EFFLUX TRANSPORTER"/>
    <property type="match status" value="1"/>
</dbReference>
<name>A0A395M1J2_9BACT</name>
<dbReference type="Pfam" id="PF01758">
    <property type="entry name" value="SBF"/>
    <property type="match status" value="1"/>
</dbReference>